<proteinExistence type="predicted"/>
<dbReference type="HOGENOM" id="CLU_178450_0_0_4"/>
<reference evidence="2" key="1">
    <citation type="journal article" date="2010" name="PLoS ONE">
        <title>The complete genome sequence of Cupriavidus metallidurans strain CH34, a master survivalist in harsh and anthropogenic environments.</title>
        <authorList>
            <person name="Janssen P.J."/>
            <person name="Van Houdt R."/>
            <person name="Moors H."/>
            <person name="Monsieurs P."/>
            <person name="Morin N."/>
            <person name="Michaux A."/>
            <person name="Benotmane M.A."/>
            <person name="Leys N."/>
            <person name="Vallaeys T."/>
            <person name="Lapidus A."/>
            <person name="Monchy S."/>
            <person name="Medigue C."/>
            <person name="Taghavi S."/>
            <person name="McCorkle S."/>
            <person name="Dunn J."/>
            <person name="van der Lelie D."/>
            <person name="Mergeay M."/>
        </authorList>
    </citation>
    <scope>NUCLEOTIDE SEQUENCE [LARGE SCALE GENOMIC DNA]</scope>
    <source>
        <strain evidence="2">ATCC 43123 / DSM 2839 / NBRC 102507 / CH34</strain>
    </source>
</reference>
<dbReference type="NCBIfam" id="NF041374">
    <property type="entry name" value="GDCCVxC"/>
    <property type="match status" value="1"/>
</dbReference>
<dbReference type="eggNOG" id="COG0053">
    <property type="taxonomic scope" value="Bacteria"/>
</dbReference>
<dbReference type="EMBL" id="CP000352">
    <property type="protein sequence ID" value="ABF08632.1"/>
    <property type="molecule type" value="Genomic_DNA"/>
</dbReference>
<gene>
    <name evidence="1" type="ordered locus">Rmet_1753</name>
</gene>
<sequence>MFVLAVELLTIHSPFLCMGAMKMTTTMLESALTCPHCGYVSVEVMPTDACIYFYECTRCKALLSPKSGDCCVFCSYGSVKCPPIQEGRACCAGSATPAKR</sequence>
<protein>
    <submittedName>
        <fullName evidence="1">Uncharacterized protein</fullName>
    </submittedName>
</protein>
<name>Q1LMJ4_CUPMC</name>
<dbReference type="InterPro" id="IPR047677">
    <property type="entry name" value="GDCCVxC"/>
</dbReference>
<evidence type="ECO:0000313" key="1">
    <source>
        <dbReference type="EMBL" id="ABF08632.1"/>
    </source>
</evidence>
<evidence type="ECO:0000313" key="2">
    <source>
        <dbReference type="Proteomes" id="UP000002429"/>
    </source>
</evidence>
<dbReference type="Proteomes" id="UP000002429">
    <property type="component" value="Chromosome"/>
</dbReference>
<dbReference type="AlphaFoldDB" id="Q1LMJ4"/>
<keyword evidence="2" id="KW-1185">Reference proteome</keyword>
<dbReference type="KEGG" id="rme:Rmet_1753"/>
<accession>Q1LMJ4</accession>
<dbReference type="STRING" id="266264.Rmet_1753"/>
<organism evidence="1 2">
    <name type="scientific">Cupriavidus metallidurans (strain ATCC 43123 / DSM 2839 / NBRC 102507 / CH34)</name>
    <name type="common">Ralstonia metallidurans</name>
    <dbReference type="NCBI Taxonomy" id="266264"/>
    <lineage>
        <taxon>Bacteria</taxon>
        <taxon>Pseudomonadati</taxon>
        <taxon>Pseudomonadota</taxon>
        <taxon>Betaproteobacteria</taxon>
        <taxon>Burkholderiales</taxon>
        <taxon>Burkholderiaceae</taxon>
        <taxon>Cupriavidus</taxon>
    </lineage>
</organism>